<organism evidence="5 6">
    <name type="scientific">Leucobacter triazinivorans</name>
    <dbReference type="NCBI Taxonomy" id="1784719"/>
    <lineage>
        <taxon>Bacteria</taxon>
        <taxon>Bacillati</taxon>
        <taxon>Actinomycetota</taxon>
        <taxon>Actinomycetes</taxon>
        <taxon>Micrococcales</taxon>
        <taxon>Microbacteriaceae</taxon>
        <taxon>Leucobacter</taxon>
    </lineage>
</organism>
<dbReference type="KEGG" id="ltr:EVS81_00765"/>
<reference evidence="5 6" key="1">
    <citation type="submission" date="2019-02" db="EMBL/GenBank/DDBJ databases">
        <authorList>
            <person name="Sun L."/>
            <person name="Pan D."/>
            <person name="Wu X."/>
        </authorList>
    </citation>
    <scope>NUCLEOTIDE SEQUENCE [LARGE SCALE GENOMIC DNA]</scope>
    <source>
        <strain evidence="5 6">JW-1</strain>
    </source>
</reference>
<protein>
    <submittedName>
        <fullName evidence="5">ABC-F family ATP-binding cassette domain-containing protein</fullName>
    </submittedName>
</protein>
<feature type="domain" description="ABC transporter" evidence="4">
    <location>
        <begin position="13"/>
        <end position="266"/>
    </location>
</feature>
<evidence type="ECO:0000256" key="2">
    <source>
        <dbReference type="ARBA" id="ARBA00022741"/>
    </source>
</evidence>
<dbReference type="SUPFAM" id="SSF52540">
    <property type="entry name" value="P-loop containing nucleoside triphosphate hydrolases"/>
    <property type="match status" value="2"/>
</dbReference>
<dbReference type="GO" id="GO:0005524">
    <property type="term" value="F:ATP binding"/>
    <property type="evidence" value="ECO:0007669"/>
    <property type="project" value="UniProtKB-KW"/>
</dbReference>
<evidence type="ECO:0000259" key="4">
    <source>
        <dbReference type="PROSITE" id="PS50893"/>
    </source>
</evidence>
<proteinExistence type="predicted"/>
<name>A0A4P6KBN3_9MICO</name>
<dbReference type="InterPro" id="IPR027417">
    <property type="entry name" value="P-loop_NTPase"/>
</dbReference>
<dbReference type="PANTHER" id="PTHR19211:SF14">
    <property type="entry name" value="ATP-BINDING CASSETTE SUB-FAMILY F MEMBER 1"/>
    <property type="match status" value="1"/>
</dbReference>
<dbReference type="RefSeq" id="WP_130108700.1">
    <property type="nucleotide sequence ID" value="NZ_CP035806.1"/>
</dbReference>
<dbReference type="InterPro" id="IPR003593">
    <property type="entry name" value="AAA+_ATPase"/>
</dbReference>
<dbReference type="EMBL" id="CP035806">
    <property type="protein sequence ID" value="QBE47542.1"/>
    <property type="molecule type" value="Genomic_DNA"/>
</dbReference>
<dbReference type="InterPro" id="IPR003439">
    <property type="entry name" value="ABC_transporter-like_ATP-bd"/>
</dbReference>
<dbReference type="Proteomes" id="UP000289260">
    <property type="component" value="Chromosome"/>
</dbReference>
<evidence type="ECO:0000256" key="1">
    <source>
        <dbReference type="ARBA" id="ARBA00022737"/>
    </source>
</evidence>
<feature type="domain" description="ABC transporter" evidence="4">
    <location>
        <begin position="351"/>
        <end position="551"/>
    </location>
</feature>
<keyword evidence="1" id="KW-0677">Repeat</keyword>
<evidence type="ECO:0000313" key="6">
    <source>
        <dbReference type="Proteomes" id="UP000289260"/>
    </source>
</evidence>
<dbReference type="Pfam" id="PF00005">
    <property type="entry name" value="ABC_tran"/>
    <property type="match status" value="2"/>
</dbReference>
<dbReference type="OrthoDB" id="3239744at2"/>
<keyword evidence="3 5" id="KW-0067">ATP-binding</keyword>
<dbReference type="SMART" id="SM00382">
    <property type="entry name" value="AAA"/>
    <property type="match status" value="2"/>
</dbReference>
<evidence type="ECO:0000256" key="3">
    <source>
        <dbReference type="ARBA" id="ARBA00022840"/>
    </source>
</evidence>
<dbReference type="PROSITE" id="PS50893">
    <property type="entry name" value="ABC_TRANSPORTER_2"/>
    <property type="match status" value="2"/>
</dbReference>
<dbReference type="FunFam" id="3.40.50.300:FF:000011">
    <property type="entry name" value="Putative ABC transporter ATP-binding component"/>
    <property type="match status" value="1"/>
</dbReference>
<gene>
    <name evidence="5" type="ORF">EVS81_00765</name>
</gene>
<dbReference type="GO" id="GO:0016887">
    <property type="term" value="F:ATP hydrolysis activity"/>
    <property type="evidence" value="ECO:0007669"/>
    <property type="project" value="InterPro"/>
</dbReference>
<dbReference type="PANTHER" id="PTHR19211">
    <property type="entry name" value="ATP-BINDING TRANSPORT PROTEIN-RELATED"/>
    <property type="match status" value="1"/>
</dbReference>
<dbReference type="Gene3D" id="3.40.50.300">
    <property type="entry name" value="P-loop containing nucleotide triphosphate hydrolases"/>
    <property type="match status" value="2"/>
</dbReference>
<evidence type="ECO:0000313" key="5">
    <source>
        <dbReference type="EMBL" id="QBE47542.1"/>
    </source>
</evidence>
<keyword evidence="6" id="KW-1185">Reference proteome</keyword>
<accession>A0A4P6KBN3</accession>
<keyword evidence="2" id="KW-0547">Nucleotide-binding</keyword>
<dbReference type="AlphaFoldDB" id="A0A4P6KBN3"/>
<sequence>MHATSSAHSRAQITARDLCVERGGIPVISGLNLTIHEGSRIAIVGENGRGKSTLLSALAGLRPASAGTLLRHGRIGTAEQEMPAAGDRTVGDAVEFAIRDSLDALAALDTAAAAMTVGGSAAERARSEDAYAAALDTATRLDAWDADRRVTVALEALGAETDRARALRELSVGQRYRVRLACLLGGDAQLLLLDEPTNHLDAAALDALAAALRTRSGGVALVSHDRRLLQETAETFVDLDPTADGAPRVYGGGYAGWLAGKRADRARWEQASAEQSDTADRLRHQLDVAQQRLVSGWKPPKGTGKHQRATRAPGLVQSVRRRQSELEAHAVAAPEPPLRFAAPDYRVETPGRLLAAERVSLEPRLPTPISCALSAGDRLLVQGPNGAGKSTLLGILSGALAPASGRVMRRAGVRIAALAQESRVAEAGPESAAERYRRYADRLVARNELPETRIVPLAALGLLDAEERRAPVRELSIGQRRRLDLALTLLAQPEVLILDEPTNHLSIPLIDELTAALHEIPAAVIVSTHDRSVLQDLARWDCVVLPGWKAA</sequence>
<dbReference type="InterPro" id="IPR050611">
    <property type="entry name" value="ABCF"/>
</dbReference>